<gene>
    <name evidence="5 9" type="primary">xseA</name>
    <name evidence="9" type="ORF">JEOSCH030_01239</name>
</gene>
<feature type="domain" description="Exonuclease VII large subunit C-terminal" evidence="7">
    <location>
        <begin position="125"/>
        <end position="436"/>
    </location>
</feature>
<evidence type="ECO:0000256" key="6">
    <source>
        <dbReference type="RuleBase" id="RU004355"/>
    </source>
</evidence>
<dbReference type="EC" id="3.1.11.6" evidence="5"/>
<dbReference type="GO" id="GO:0006308">
    <property type="term" value="P:DNA catabolic process"/>
    <property type="evidence" value="ECO:0007669"/>
    <property type="project" value="UniProtKB-UniRule"/>
</dbReference>
<evidence type="ECO:0000256" key="5">
    <source>
        <dbReference type="HAMAP-Rule" id="MF_00378"/>
    </source>
</evidence>
<protein>
    <recommendedName>
        <fullName evidence="5">Exodeoxyribonuclease 7 large subunit</fullName>
        <ecNumber evidence="5">3.1.11.6</ecNumber>
    </recommendedName>
    <alternativeName>
        <fullName evidence="5">Exodeoxyribonuclease VII large subunit</fullName>
        <shortName evidence="5">Exonuclease VII large subunit</shortName>
    </alternativeName>
</protein>
<keyword evidence="2 5" id="KW-0540">Nuclease</keyword>
<dbReference type="GO" id="GO:0009318">
    <property type="term" value="C:exodeoxyribonuclease VII complex"/>
    <property type="evidence" value="ECO:0007669"/>
    <property type="project" value="UniProtKB-UniRule"/>
</dbReference>
<dbReference type="Pfam" id="PF13742">
    <property type="entry name" value="tRNA_anti_2"/>
    <property type="match status" value="1"/>
</dbReference>
<dbReference type="CDD" id="cd04489">
    <property type="entry name" value="ExoVII_LU_OBF"/>
    <property type="match status" value="1"/>
</dbReference>
<dbReference type="GO" id="GO:0003676">
    <property type="term" value="F:nucleic acid binding"/>
    <property type="evidence" value="ECO:0007669"/>
    <property type="project" value="InterPro"/>
</dbReference>
<dbReference type="GO" id="GO:0008855">
    <property type="term" value="F:exodeoxyribonuclease VII activity"/>
    <property type="evidence" value="ECO:0007669"/>
    <property type="project" value="UniProtKB-UniRule"/>
</dbReference>
<evidence type="ECO:0000313" key="10">
    <source>
        <dbReference type="Proteomes" id="UP000521032"/>
    </source>
</evidence>
<evidence type="ECO:0000256" key="3">
    <source>
        <dbReference type="ARBA" id="ARBA00022801"/>
    </source>
</evidence>
<proteinExistence type="inferred from homology"/>
<evidence type="ECO:0000259" key="7">
    <source>
        <dbReference type="Pfam" id="PF02601"/>
    </source>
</evidence>
<comment type="similarity">
    <text evidence="5 6">Belongs to the XseA family.</text>
</comment>
<keyword evidence="4 5" id="KW-0269">Exonuclease</keyword>
<feature type="domain" description="OB-fold nucleic acid binding" evidence="8">
    <location>
        <begin position="7"/>
        <end position="101"/>
    </location>
</feature>
<accession>A0A6V7RGX9</accession>
<evidence type="ECO:0000259" key="8">
    <source>
        <dbReference type="Pfam" id="PF13742"/>
    </source>
</evidence>
<dbReference type="AlphaFoldDB" id="A0A6V7RGX9"/>
<dbReference type="InterPro" id="IPR003753">
    <property type="entry name" value="Exonuc_VII_L"/>
</dbReference>
<dbReference type="Pfam" id="PF02601">
    <property type="entry name" value="Exonuc_VII_L"/>
    <property type="match status" value="1"/>
</dbReference>
<reference evidence="9 10" key="1">
    <citation type="submission" date="2020-07" db="EMBL/GenBank/DDBJ databases">
        <authorList>
            <person name="Criscuolo A."/>
        </authorList>
    </citation>
    <scope>NUCLEOTIDE SEQUENCE [LARGE SCALE GENOMIC DNA]</scope>
    <source>
        <strain evidence="10">CIP 111030</strain>
    </source>
</reference>
<dbReference type="PANTHER" id="PTHR30008:SF0">
    <property type="entry name" value="EXODEOXYRIBONUCLEASE 7 LARGE SUBUNIT"/>
    <property type="match status" value="1"/>
</dbReference>
<evidence type="ECO:0000256" key="2">
    <source>
        <dbReference type="ARBA" id="ARBA00022722"/>
    </source>
</evidence>
<comment type="catalytic activity">
    <reaction evidence="5 6">
        <text>Exonucleolytic cleavage in either 5'- to 3'- or 3'- to 5'-direction to yield nucleoside 5'-phosphates.</text>
        <dbReference type="EC" id="3.1.11.6"/>
    </reaction>
</comment>
<comment type="subunit">
    <text evidence="5">Heterooligomer composed of large and small subunits.</text>
</comment>
<dbReference type="NCBIfam" id="TIGR00237">
    <property type="entry name" value="xseA"/>
    <property type="match status" value="1"/>
</dbReference>
<sequence length="447" mass="51318">MTKDKYLSVNALTTYIAEKFVKDPYLERVFVQGELSNAKLHSSGHLYFSLKDENSQIRGIMFQSQVNKLKFRPKDGDKVIVDGRVSVYKGNGTYSINASNMILDGIGQLFLQLDENIKLLRSEGLFDEIHKKPIPKFPRHIILITSKTSAAVKDMLTAVERRFPLVKISILNTLMQGEKSKNNVIEHLKFADSLNADTIILSRGGGSIEDLWTFNDIDVARTVFELNTPVITGIGHETDTTLVDYVSDLRATTPTAAIEHAVPDQISLYELIRNYEYSILKHMNLKLESKLNELDSVKNYYKFKNPSSLYDQQVQKLDHYSGQLEHKFNSIFTDKKHYFESRKSQIFNIIKSNKIESYQTHVNRQDAQMKQLIKYQSDKNKLRLKNNIDLLDSLSPLLILKRGYSYSTIEDKVITDIDDVSVNDMMKTQLNKGTVWSKIIEVEKNDK</sequence>
<dbReference type="EMBL" id="CAJEWE010000010">
    <property type="protein sequence ID" value="CAD2077176.1"/>
    <property type="molecule type" value="Genomic_DNA"/>
</dbReference>
<dbReference type="HAMAP" id="MF_00378">
    <property type="entry name" value="Exonuc_7_L"/>
    <property type="match status" value="1"/>
</dbReference>
<comment type="subcellular location">
    <subcellularLocation>
        <location evidence="5 6">Cytoplasm</location>
    </subcellularLocation>
</comment>
<comment type="function">
    <text evidence="5">Bidirectionally degrades single-stranded DNA into large acid-insoluble oligonucleotides, which are then degraded further into small acid-soluble oligonucleotides.</text>
</comment>
<keyword evidence="10" id="KW-1185">Reference proteome</keyword>
<dbReference type="PANTHER" id="PTHR30008">
    <property type="entry name" value="EXODEOXYRIBONUCLEASE 7 LARGE SUBUNIT"/>
    <property type="match status" value="1"/>
</dbReference>
<dbReference type="RefSeq" id="WP_186087783.1">
    <property type="nucleotide sequence ID" value="NZ_BMDB01000001.1"/>
</dbReference>
<keyword evidence="3 5" id="KW-0378">Hydrolase</keyword>
<comment type="caution">
    <text evidence="9">The sequence shown here is derived from an EMBL/GenBank/DDBJ whole genome shotgun (WGS) entry which is preliminary data.</text>
</comment>
<evidence type="ECO:0000313" key="9">
    <source>
        <dbReference type="EMBL" id="CAD2077176.1"/>
    </source>
</evidence>
<evidence type="ECO:0000256" key="1">
    <source>
        <dbReference type="ARBA" id="ARBA00022490"/>
    </source>
</evidence>
<dbReference type="GO" id="GO:0005737">
    <property type="term" value="C:cytoplasm"/>
    <property type="evidence" value="ECO:0007669"/>
    <property type="project" value="UniProtKB-SubCell"/>
</dbReference>
<organism evidence="9 10">
    <name type="scientific">Phocicoccus schoeneichii</name>
    <dbReference type="NCBI Taxonomy" id="1812261"/>
    <lineage>
        <taxon>Bacteria</taxon>
        <taxon>Bacillati</taxon>
        <taxon>Bacillota</taxon>
        <taxon>Bacilli</taxon>
        <taxon>Bacillales</taxon>
        <taxon>Salinicoccaceae</taxon>
        <taxon>Phocicoccus</taxon>
    </lineage>
</organism>
<dbReference type="InterPro" id="IPR020579">
    <property type="entry name" value="Exonuc_VII_lsu_C"/>
</dbReference>
<dbReference type="InterPro" id="IPR025824">
    <property type="entry name" value="OB-fold_nuc-bd_dom"/>
</dbReference>
<evidence type="ECO:0000256" key="4">
    <source>
        <dbReference type="ARBA" id="ARBA00022839"/>
    </source>
</evidence>
<keyword evidence="1 5" id="KW-0963">Cytoplasm</keyword>
<dbReference type="Proteomes" id="UP000521032">
    <property type="component" value="Unassembled WGS sequence"/>
</dbReference>
<name>A0A6V7RGX9_9BACL</name>